<dbReference type="CDD" id="cd11378">
    <property type="entry name" value="DUF296"/>
    <property type="match status" value="1"/>
</dbReference>
<organism evidence="8 9">
    <name type="scientific">Rhododendron simsii</name>
    <name type="common">Sims's rhododendron</name>
    <dbReference type="NCBI Taxonomy" id="118357"/>
    <lineage>
        <taxon>Eukaryota</taxon>
        <taxon>Viridiplantae</taxon>
        <taxon>Streptophyta</taxon>
        <taxon>Embryophyta</taxon>
        <taxon>Tracheophyta</taxon>
        <taxon>Spermatophyta</taxon>
        <taxon>Magnoliopsida</taxon>
        <taxon>eudicotyledons</taxon>
        <taxon>Gunneridae</taxon>
        <taxon>Pentapetalae</taxon>
        <taxon>asterids</taxon>
        <taxon>Ericales</taxon>
        <taxon>Ericaceae</taxon>
        <taxon>Ericoideae</taxon>
        <taxon>Rhodoreae</taxon>
        <taxon>Rhododendron</taxon>
    </lineage>
</organism>
<proteinExistence type="predicted"/>
<dbReference type="OrthoDB" id="1588495at2759"/>
<dbReference type="PROSITE" id="PS51742">
    <property type="entry name" value="PPC"/>
    <property type="match status" value="1"/>
</dbReference>
<dbReference type="PANTHER" id="PTHR31500">
    <property type="entry name" value="AT-HOOK MOTIF NUCLEAR-LOCALIZED PROTEIN 9"/>
    <property type="match status" value="1"/>
</dbReference>
<keyword evidence="4 5" id="KW-0804">Transcription</keyword>
<evidence type="ECO:0000256" key="2">
    <source>
        <dbReference type="ARBA" id="ARBA00023015"/>
    </source>
</evidence>
<evidence type="ECO:0000256" key="3">
    <source>
        <dbReference type="ARBA" id="ARBA00023125"/>
    </source>
</evidence>
<feature type="region of interest" description="Disordered" evidence="6">
    <location>
        <begin position="300"/>
        <end position="347"/>
    </location>
</feature>
<gene>
    <name evidence="8" type="ORF">RHSIM_Rhsim13G0106500</name>
</gene>
<dbReference type="AlphaFoldDB" id="A0A834L799"/>
<dbReference type="GO" id="GO:0003680">
    <property type="term" value="F:minor groove of adenine-thymine-rich DNA binding"/>
    <property type="evidence" value="ECO:0007669"/>
    <property type="project" value="UniProtKB-UniRule"/>
</dbReference>
<keyword evidence="2 5" id="KW-0805">Transcription regulation</keyword>
<dbReference type="EMBL" id="WJXA01000013">
    <property type="protein sequence ID" value="KAF7121196.1"/>
    <property type="molecule type" value="Genomic_DNA"/>
</dbReference>
<dbReference type="Gene3D" id="3.30.1330.80">
    <property type="entry name" value="Hypothetical protein, similar to alpha- acetolactate decarboxylase, domain 2"/>
    <property type="match status" value="1"/>
</dbReference>
<dbReference type="PANTHER" id="PTHR31500:SF45">
    <property type="entry name" value="AT-HOOK MOTIF NUCLEAR-LOCALIZED PROTEIN"/>
    <property type="match status" value="1"/>
</dbReference>
<comment type="domain">
    <text evidence="5">The PPC domain mediates interactions between AHL proteins.</text>
</comment>
<dbReference type="Proteomes" id="UP000626092">
    <property type="component" value="Unassembled WGS sequence"/>
</dbReference>
<evidence type="ECO:0000256" key="6">
    <source>
        <dbReference type="SAM" id="MobiDB-lite"/>
    </source>
</evidence>
<keyword evidence="9" id="KW-1185">Reference proteome</keyword>
<evidence type="ECO:0000256" key="4">
    <source>
        <dbReference type="ARBA" id="ARBA00023163"/>
    </source>
</evidence>
<evidence type="ECO:0000256" key="5">
    <source>
        <dbReference type="RuleBase" id="RU367031"/>
    </source>
</evidence>
<sequence>MDSTNASAPLPRVKEEIQLPPTLVATTVKVEVVDGGMNKNLVNGGGVRSSEGSVAVDEGGGESGDVDSTVRRKRGRPRKHPVESRERLPSLQNLVPKRGRGRPPGTEKLQLAAMEAEISLVDLQDRSERKPLKDLGFAGDGAGRSRVSVDTAGGNFTPHVLNILGGEDIFGRILSVVVNVSPRSVCILSAVGAVALVDGHFPIAILSGTFTLTEARRRKGCLTVGLADADASVFGGLVVGSIIAAEPTQIVLGSFKESKKTLLKTESAESSTAADGLGRFRVLPTTVQLPEEIEEKFIVTPLSPLSPQPKPPNGNANQDVDRASLENSDQNASEPSDHASDATTPDN</sequence>
<feature type="region of interest" description="Disordered" evidence="6">
    <location>
        <begin position="37"/>
        <end position="105"/>
    </location>
</feature>
<dbReference type="PRINTS" id="PR00929">
    <property type="entry name" value="ATHOOK"/>
</dbReference>
<feature type="domain" description="PPC" evidence="7">
    <location>
        <begin position="140"/>
        <end position="283"/>
    </location>
</feature>
<dbReference type="Pfam" id="PF03479">
    <property type="entry name" value="PCC"/>
    <property type="match status" value="1"/>
</dbReference>
<keyword evidence="3 5" id="KW-0238">DNA-binding</keyword>
<comment type="function">
    <text evidence="1 5">Transcription factor that specifically binds AT-rich DNA sequences related to the nuclear matrix attachment regions (MARs).</text>
</comment>
<dbReference type="SUPFAM" id="SSF117856">
    <property type="entry name" value="AF0104/ALDC/Ptd012-like"/>
    <property type="match status" value="1"/>
</dbReference>
<name>A0A834L799_RHOSS</name>
<dbReference type="InterPro" id="IPR017956">
    <property type="entry name" value="AT_hook_DNA-bd_motif"/>
</dbReference>
<reference evidence="8" key="1">
    <citation type="submission" date="2019-11" db="EMBL/GenBank/DDBJ databases">
        <authorList>
            <person name="Liu Y."/>
            <person name="Hou J."/>
            <person name="Li T.-Q."/>
            <person name="Guan C.-H."/>
            <person name="Wu X."/>
            <person name="Wu H.-Z."/>
            <person name="Ling F."/>
            <person name="Zhang R."/>
            <person name="Shi X.-G."/>
            <person name="Ren J.-P."/>
            <person name="Chen E.-F."/>
            <person name="Sun J.-M."/>
        </authorList>
    </citation>
    <scope>NUCLEOTIDE SEQUENCE</scope>
    <source>
        <strain evidence="8">Adult_tree_wgs_1</strain>
        <tissue evidence="8">Leaves</tissue>
    </source>
</reference>
<dbReference type="GO" id="GO:0005634">
    <property type="term" value="C:nucleus"/>
    <property type="evidence" value="ECO:0007669"/>
    <property type="project" value="UniProtKB-SubCell"/>
</dbReference>
<protein>
    <recommendedName>
        <fullName evidence="5">AT-hook motif nuclear-localized protein</fullName>
    </recommendedName>
</protein>
<evidence type="ECO:0000313" key="8">
    <source>
        <dbReference type="EMBL" id="KAF7121196.1"/>
    </source>
</evidence>
<dbReference type="InterPro" id="IPR005175">
    <property type="entry name" value="PPC_dom"/>
</dbReference>
<accession>A0A834L799</accession>
<keyword evidence="5" id="KW-0539">Nucleus</keyword>
<feature type="compositionally biased region" description="Polar residues" evidence="6">
    <location>
        <begin position="325"/>
        <end position="334"/>
    </location>
</feature>
<evidence type="ECO:0000259" key="7">
    <source>
        <dbReference type="PROSITE" id="PS51742"/>
    </source>
</evidence>
<comment type="subcellular location">
    <subcellularLocation>
        <location evidence="5">Nucleus</location>
    </subcellularLocation>
</comment>
<comment type="caution">
    <text evidence="8">The sequence shown here is derived from an EMBL/GenBank/DDBJ whole genome shotgun (WGS) entry which is preliminary data.</text>
</comment>
<dbReference type="SMART" id="SM00384">
    <property type="entry name" value="AT_hook"/>
    <property type="match status" value="2"/>
</dbReference>
<evidence type="ECO:0000256" key="1">
    <source>
        <dbReference type="ARBA" id="ARBA00003687"/>
    </source>
</evidence>
<dbReference type="InterPro" id="IPR039605">
    <property type="entry name" value="AHL"/>
</dbReference>
<evidence type="ECO:0000313" key="9">
    <source>
        <dbReference type="Proteomes" id="UP000626092"/>
    </source>
</evidence>